<dbReference type="EMBL" id="CM004476">
    <property type="protein sequence ID" value="OCT76315.1"/>
    <property type="molecule type" value="Genomic_DNA"/>
</dbReference>
<sequence length="1041" mass="114138">MPTILAKEMKGHFPSVIPGLITSDAVYAWAINEGVNPRQAVVIDGVHPLAPVYLAAWPFKIQDTVRLLWQVENELPDDGEGPSMIFPHGLPDGCPCVYASLPAQSHKNEKTVITPSAVYLWALLEKVEPCQAVVVDGIPEFLYWVPDEPYQETLPSRVYPIGAPAEGCPCVYQDYFTPQILSEARAAALYNPPSEDEESVRVTGSIDKVDYPEESGVPTDKLPPEPEGPVESRECTGLIESTDRGDCSTEEAFATERPCEPESPVVLLLEESPPIIAIPLALGDKGDASDVVALPQEESGPSANVSPCLKVDSTTTLLTTELCAVNLDNSPAIEVACVNMMPECAPAESDPPGGVSEEVTAVEICTVSHSPSIPCSVRVNLGSARKRQRRHVRPNRGGASRVMAWRPSVEDSIAAILYLASTLLELADAKKQMAEPVAEPEVRAIEEKPVPCTPTLVEHERQYVYQGTFTPSERGMMIPACGVCDMETPNALEDPDGVCSQCETRLWMGPFNRADQPPLVEKTRDKVSGKTILVYEEIEEAPGVSAAATPAPEPVPEKFPESALGSAFVPTPEMVPFEGDVPVTAAAVSETTPSDWTADVCSTTPSLKPEGLCDVLAAEMPTPLVVSTAVSDAPGGEVTATKDCLERVWHAPEVDVACRPDAVLISSEEEYFQHVLNSGTENPLVESQVSKTPMVVPGAAAPHVRSNSSESKSSSRKVLLSDSEPCGDLTVTIYTALAVPTPLPVIGHDVDWRKFSFNRLGPIAPIAPSIRDPPILEDDEDLLDKLMSSSVNSADESILEVPAQIRCQSKSEPGESTQVAELYQYEWGKISLEREKNLLAVIPKLKGDNLLGPAPGWEEYEEAPEAEHGPGPPTEVPSSFIALPIIGPEEEKDFWVLPGRADPNLFTSVSRVQRVINFHVHRKWGYFMPYAPLWVYEKVAASYENWLIDDILRKEKMHHSCLTNPDKVRREQDWQYLRCIEKEWWYGRTILQNALKSCGKYNPTNYFNLEVYLGDGQWVDKPHPKYYIPYEDTKARFLHMI</sequence>
<feature type="region of interest" description="Disordered" evidence="1">
    <location>
        <begin position="698"/>
        <end position="721"/>
    </location>
</feature>
<dbReference type="Proteomes" id="UP000694892">
    <property type="component" value="Chromosome 6L"/>
</dbReference>
<protein>
    <submittedName>
        <fullName evidence="2">Uncharacterized protein</fullName>
    </submittedName>
</protein>
<feature type="compositionally biased region" description="Low complexity" evidence="1">
    <location>
        <begin position="704"/>
        <end position="721"/>
    </location>
</feature>
<evidence type="ECO:0000256" key="1">
    <source>
        <dbReference type="SAM" id="MobiDB-lite"/>
    </source>
</evidence>
<proteinExistence type="predicted"/>
<evidence type="ECO:0000313" key="2">
    <source>
        <dbReference type="EMBL" id="OCT76315.1"/>
    </source>
</evidence>
<evidence type="ECO:0000313" key="3">
    <source>
        <dbReference type="Proteomes" id="UP000694892"/>
    </source>
</evidence>
<name>A0A974CMR7_XENLA</name>
<accession>A0A974CMR7</accession>
<dbReference type="AlphaFoldDB" id="A0A974CMR7"/>
<reference evidence="3" key="1">
    <citation type="journal article" date="2016" name="Nature">
        <title>Genome evolution in the allotetraploid frog Xenopus laevis.</title>
        <authorList>
            <person name="Session A.M."/>
            <person name="Uno Y."/>
            <person name="Kwon T."/>
            <person name="Chapman J.A."/>
            <person name="Toyoda A."/>
            <person name="Takahashi S."/>
            <person name="Fukui A."/>
            <person name="Hikosaka A."/>
            <person name="Suzuki A."/>
            <person name="Kondo M."/>
            <person name="van Heeringen S.J."/>
            <person name="Quigley I."/>
            <person name="Heinz S."/>
            <person name="Ogino H."/>
            <person name="Ochi H."/>
            <person name="Hellsten U."/>
            <person name="Lyons J.B."/>
            <person name="Simakov O."/>
            <person name="Putnam N."/>
            <person name="Stites J."/>
            <person name="Kuroki Y."/>
            <person name="Tanaka T."/>
            <person name="Michiue T."/>
            <person name="Watanabe M."/>
            <person name="Bogdanovic O."/>
            <person name="Lister R."/>
            <person name="Georgiou G."/>
            <person name="Paranjpe S.S."/>
            <person name="van Kruijsbergen I."/>
            <person name="Shu S."/>
            <person name="Carlson J."/>
            <person name="Kinoshita T."/>
            <person name="Ohta Y."/>
            <person name="Mawaribuchi S."/>
            <person name="Jenkins J."/>
            <person name="Grimwood J."/>
            <person name="Schmutz J."/>
            <person name="Mitros T."/>
            <person name="Mozaffari S.V."/>
            <person name="Suzuki Y."/>
            <person name="Haramoto Y."/>
            <person name="Yamamoto T.S."/>
            <person name="Takagi C."/>
            <person name="Heald R."/>
            <person name="Miller K."/>
            <person name="Haudenschild C."/>
            <person name="Kitzman J."/>
            <person name="Nakayama T."/>
            <person name="Izutsu Y."/>
            <person name="Robert J."/>
            <person name="Fortriede J."/>
            <person name="Burns K."/>
            <person name="Lotay V."/>
            <person name="Karimi K."/>
            <person name="Yasuoka Y."/>
            <person name="Dichmann D.S."/>
            <person name="Flajnik M.F."/>
            <person name="Houston D.W."/>
            <person name="Shendure J."/>
            <person name="DuPasquier L."/>
            <person name="Vize P.D."/>
            <person name="Zorn A.M."/>
            <person name="Ito M."/>
            <person name="Marcotte E.M."/>
            <person name="Wallingford J.B."/>
            <person name="Ito Y."/>
            <person name="Asashima M."/>
            <person name="Ueno N."/>
            <person name="Matsuda Y."/>
            <person name="Veenstra G.J."/>
            <person name="Fujiyama A."/>
            <person name="Harland R.M."/>
            <person name="Taira M."/>
            <person name="Rokhsar D.S."/>
        </authorList>
    </citation>
    <scope>NUCLEOTIDE SEQUENCE [LARGE SCALE GENOMIC DNA]</scope>
    <source>
        <strain evidence="3">J</strain>
    </source>
</reference>
<feature type="region of interest" description="Disordered" evidence="1">
    <location>
        <begin position="192"/>
        <end position="233"/>
    </location>
</feature>
<gene>
    <name evidence="2" type="ORF">XELAEV_18031523mg</name>
</gene>
<organism evidence="2 3">
    <name type="scientific">Xenopus laevis</name>
    <name type="common">African clawed frog</name>
    <dbReference type="NCBI Taxonomy" id="8355"/>
    <lineage>
        <taxon>Eukaryota</taxon>
        <taxon>Metazoa</taxon>
        <taxon>Chordata</taxon>
        <taxon>Craniata</taxon>
        <taxon>Vertebrata</taxon>
        <taxon>Euteleostomi</taxon>
        <taxon>Amphibia</taxon>
        <taxon>Batrachia</taxon>
        <taxon>Anura</taxon>
        <taxon>Pipoidea</taxon>
        <taxon>Pipidae</taxon>
        <taxon>Xenopodinae</taxon>
        <taxon>Xenopus</taxon>
        <taxon>Xenopus</taxon>
    </lineage>
</organism>